<proteinExistence type="predicted"/>
<reference evidence="1" key="5">
    <citation type="journal article" date="2021" name="G3 (Bethesda)">
        <title>Aegilops tauschii genome assembly Aet v5.0 features greater sequence contiguity and improved annotation.</title>
        <authorList>
            <person name="Wang L."/>
            <person name="Zhu T."/>
            <person name="Rodriguez J.C."/>
            <person name="Deal K.R."/>
            <person name="Dubcovsky J."/>
            <person name="McGuire P.E."/>
            <person name="Lux T."/>
            <person name="Spannagl M."/>
            <person name="Mayer K.F.X."/>
            <person name="Baldrich P."/>
            <person name="Meyers B.C."/>
            <person name="Huo N."/>
            <person name="Gu Y.Q."/>
            <person name="Zhou H."/>
            <person name="Devos K.M."/>
            <person name="Bennetzen J.L."/>
            <person name="Unver T."/>
            <person name="Budak H."/>
            <person name="Gulick P.J."/>
            <person name="Galiba G."/>
            <person name="Kalapos B."/>
            <person name="Nelson D.R."/>
            <person name="Li P."/>
            <person name="You F.M."/>
            <person name="Luo M.C."/>
            <person name="Dvorak J."/>
        </authorList>
    </citation>
    <scope>NUCLEOTIDE SEQUENCE [LARGE SCALE GENOMIC DNA]</scope>
    <source>
        <strain evidence="1">cv. AL8/78</strain>
    </source>
</reference>
<name>A0A453BLT2_AEGTS</name>
<reference evidence="2" key="1">
    <citation type="journal article" date="2014" name="Science">
        <title>Ancient hybridizations among the ancestral genomes of bread wheat.</title>
        <authorList>
            <consortium name="International Wheat Genome Sequencing Consortium,"/>
            <person name="Marcussen T."/>
            <person name="Sandve S.R."/>
            <person name="Heier L."/>
            <person name="Spannagl M."/>
            <person name="Pfeifer M."/>
            <person name="Jakobsen K.S."/>
            <person name="Wulff B.B."/>
            <person name="Steuernagel B."/>
            <person name="Mayer K.F."/>
            <person name="Olsen O.A."/>
        </authorList>
    </citation>
    <scope>NUCLEOTIDE SEQUENCE [LARGE SCALE GENOMIC DNA]</scope>
    <source>
        <strain evidence="2">cv. AL8/78</strain>
    </source>
</reference>
<evidence type="ECO:0000313" key="1">
    <source>
        <dbReference type="EnsemblPlants" id="AET2Gv20557500.10"/>
    </source>
</evidence>
<reference evidence="1" key="3">
    <citation type="journal article" date="2017" name="Nature">
        <title>Genome sequence of the progenitor of the wheat D genome Aegilops tauschii.</title>
        <authorList>
            <person name="Luo M.C."/>
            <person name="Gu Y.Q."/>
            <person name="Puiu D."/>
            <person name="Wang H."/>
            <person name="Twardziok S.O."/>
            <person name="Deal K.R."/>
            <person name="Huo N."/>
            <person name="Zhu T."/>
            <person name="Wang L."/>
            <person name="Wang Y."/>
            <person name="McGuire P.E."/>
            <person name="Liu S."/>
            <person name="Long H."/>
            <person name="Ramasamy R.K."/>
            <person name="Rodriguez J.C."/>
            <person name="Van S.L."/>
            <person name="Yuan L."/>
            <person name="Wang Z."/>
            <person name="Xia Z."/>
            <person name="Xiao L."/>
            <person name="Anderson O.D."/>
            <person name="Ouyang S."/>
            <person name="Liang Y."/>
            <person name="Zimin A.V."/>
            <person name="Pertea G."/>
            <person name="Qi P."/>
            <person name="Bennetzen J.L."/>
            <person name="Dai X."/>
            <person name="Dawson M.W."/>
            <person name="Muller H.G."/>
            <person name="Kugler K."/>
            <person name="Rivarola-Duarte L."/>
            <person name="Spannagl M."/>
            <person name="Mayer K.F.X."/>
            <person name="Lu F.H."/>
            <person name="Bevan M.W."/>
            <person name="Leroy P."/>
            <person name="Li P."/>
            <person name="You F.M."/>
            <person name="Sun Q."/>
            <person name="Liu Z."/>
            <person name="Lyons E."/>
            <person name="Wicker T."/>
            <person name="Salzberg S.L."/>
            <person name="Devos K.M."/>
            <person name="Dvorak J."/>
        </authorList>
    </citation>
    <scope>NUCLEOTIDE SEQUENCE [LARGE SCALE GENOMIC DNA]</scope>
    <source>
        <strain evidence="1">cv. AL8/78</strain>
    </source>
</reference>
<organism evidence="1 2">
    <name type="scientific">Aegilops tauschii subsp. strangulata</name>
    <name type="common">Goatgrass</name>
    <dbReference type="NCBI Taxonomy" id="200361"/>
    <lineage>
        <taxon>Eukaryota</taxon>
        <taxon>Viridiplantae</taxon>
        <taxon>Streptophyta</taxon>
        <taxon>Embryophyta</taxon>
        <taxon>Tracheophyta</taxon>
        <taxon>Spermatophyta</taxon>
        <taxon>Magnoliopsida</taxon>
        <taxon>Liliopsida</taxon>
        <taxon>Poales</taxon>
        <taxon>Poaceae</taxon>
        <taxon>BOP clade</taxon>
        <taxon>Pooideae</taxon>
        <taxon>Triticodae</taxon>
        <taxon>Triticeae</taxon>
        <taxon>Triticinae</taxon>
        <taxon>Aegilops</taxon>
    </lineage>
</organism>
<sequence length="118" mass="12999">MYSGWSGTAASSGPTSPPEAVHRRFILVFICVNSHRAGLTYCFSKAAKSRRTSPPAPLRGAVSPQEHGRCAHHQKRVLGNLKFCTHSGNRSCSFFQSSKQKIYSVQLVLANHVRDTIE</sequence>
<dbReference type="Proteomes" id="UP000015105">
    <property type="component" value="Chromosome 2D"/>
</dbReference>
<keyword evidence="2" id="KW-1185">Reference proteome</keyword>
<reference evidence="1" key="4">
    <citation type="submission" date="2019-03" db="UniProtKB">
        <authorList>
            <consortium name="EnsemblPlants"/>
        </authorList>
    </citation>
    <scope>IDENTIFICATION</scope>
</reference>
<dbReference type="EnsemblPlants" id="AET2Gv20557500.10">
    <property type="protein sequence ID" value="AET2Gv20557500.10"/>
    <property type="gene ID" value="AET2Gv20557500"/>
</dbReference>
<reference evidence="2" key="2">
    <citation type="journal article" date="2017" name="Nat. Plants">
        <title>The Aegilops tauschii genome reveals multiple impacts of transposons.</title>
        <authorList>
            <person name="Zhao G."/>
            <person name="Zou C."/>
            <person name="Li K."/>
            <person name="Wang K."/>
            <person name="Li T."/>
            <person name="Gao L."/>
            <person name="Zhang X."/>
            <person name="Wang H."/>
            <person name="Yang Z."/>
            <person name="Liu X."/>
            <person name="Jiang W."/>
            <person name="Mao L."/>
            <person name="Kong X."/>
            <person name="Jiao Y."/>
            <person name="Jia J."/>
        </authorList>
    </citation>
    <scope>NUCLEOTIDE SEQUENCE [LARGE SCALE GENOMIC DNA]</scope>
    <source>
        <strain evidence="2">cv. AL8/78</strain>
    </source>
</reference>
<dbReference type="Gramene" id="AET2Gv20557500.10">
    <property type="protein sequence ID" value="AET2Gv20557500.10"/>
    <property type="gene ID" value="AET2Gv20557500"/>
</dbReference>
<protein>
    <submittedName>
        <fullName evidence="1">Uncharacterized protein</fullName>
    </submittedName>
</protein>
<evidence type="ECO:0000313" key="2">
    <source>
        <dbReference type="Proteomes" id="UP000015105"/>
    </source>
</evidence>
<accession>A0A453BLT2</accession>
<dbReference type="AlphaFoldDB" id="A0A453BLT2"/>